<evidence type="ECO:0000256" key="3">
    <source>
        <dbReference type="ARBA" id="ARBA00023186"/>
    </source>
</evidence>
<dbReference type="AlphaFoldDB" id="A0A9P6SUX8"/>
<evidence type="ECO:0000313" key="8">
    <source>
        <dbReference type="Proteomes" id="UP000749646"/>
    </source>
</evidence>
<dbReference type="CDD" id="cd20268">
    <property type="entry name" value="Complex1_LYR_SDHAF1_LYRM8"/>
    <property type="match status" value="1"/>
</dbReference>
<dbReference type="GO" id="GO:0034553">
    <property type="term" value="P:mitochondrial respiratory chain complex II assembly"/>
    <property type="evidence" value="ECO:0007669"/>
    <property type="project" value="InterPro"/>
</dbReference>
<proteinExistence type="inferred from homology"/>
<dbReference type="Pfam" id="PF05347">
    <property type="entry name" value="Complex1_LYR"/>
    <property type="match status" value="1"/>
</dbReference>
<evidence type="ECO:0000256" key="5">
    <source>
        <dbReference type="SAM" id="MobiDB-lite"/>
    </source>
</evidence>
<dbReference type="Proteomes" id="UP000749646">
    <property type="component" value="Unassembled WGS sequence"/>
</dbReference>
<keyword evidence="8" id="KW-1185">Reference proteome</keyword>
<organism evidence="7 8">
    <name type="scientific">Modicella reniformis</name>
    <dbReference type="NCBI Taxonomy" id="1440133"/>
    <lineage>
        <taxon>Eukaryota</taxon>
        <taxon>Fungi</taxon>
        <taxon>Fungi incertae sedis</taxon>
        <taxon>Mucoromycota</taxon>
        <taxon>Mortierellomycotina</taxon>
        <taxon>Mortierellomycetes</taxon>
        <taxon>Mortierellales</taxon>
        <taxon>Mortierellaceae</taxon>
        <taxon>Modicella</taxon>
    </lineage>
</organism>
<feature type="domain" description="Complex 1 LYR protein" evidence="6">
    <location>
        <begin position="12"/>
        <end position="70"/>
    </location>
</feature>
<keyword evidence="2" id="KW-0496">Mitochondrion</keyword>
<dbReference type="InterPro" id="IPR008011">
    <property type="entry name" value="Complex1_LYR_dom"/>
</dbReference>
<reference evidence="7" key="1">
    <citation type="journal article" date="2020" name="Fungal Divers.">
        <title>Resolving the Mortierellaceae phylogeny through synthesis of multi-gene phylogenetics and phylogenomics.</title>
        <authorList>
            <person name="Vandepol N."/>
            <person name="Liber J."/>
            <person name="Desiro A."/>
            <person name="Na H."/>
            <person name="Kennedy M."/>
            <person name="Barry K."/>
            <person name="Grigoriev I.V."/>
            <person name="Miller A.N."/>
            <person name="O'Donnell K."/>
            <person name="Stajich J.E."/>
            <person name="Bonito G."/>
        </authorList>
    </citation>
    <scope>NUCLEOTIDE SEQUENCE</scope>
    <source>
        <strain evidence="7">MES-2147</strain>
    </source>
</reference>
<comment type="subcellular location">
    <subcellularLocation>
        <location evidence="1">Mitochondrion matrix</location>
    </subcellularLocation>
</comment>
<gene>
    <name evidence="7" type="ORF">BGZ65_007741</name>
</gene>
<evidence type="ECO:0000259" key="6">
    <source>
        <dbReference type="Pfam" id="PF05347"/>
    </source>
</evidence>
<dbReference type="OrthoDB" id="273010at2759"/>
<feature type="region of interest" description="Disordered" evidence="5">
    <location>
        <begin position="197"/>
        <end position="233"/>
    </location>
</feature>
<dbReference type="EMBL" id="JAAAHW010000113">
    <property type="protein sequence ID" value="KAG0006462.1"/>
    <property type="molecule type" value="Genomic_DNA"/>
</dbReference>
<evidence type="ECO:0000256" key="4">
    <source>
        <dbReference type="ARBA" id="ARBA00025715"/>
    </source>
</evidence>
<feature type="region of interest" description="Disordered" evidence="5">
    <location>
        <begin position="291"/>
        <end position="347"/>
    </location>
</feature>
<keyword evidence="3" id="KW-0143">Chaperone</keyword>
<dbReference type="PANTHER" id="PTHR13675:SF1">
    <property type="entry name" value="SUCCINATE DEHYDROGENASE ASSEMBLY FACTOR 1, MITOCHONDRIAL"/>
    <property type="match status" value="1"/>
</dbReference>
<feature type="compositionally biased region" description="Basic and acidic residues" evidence="5">
    <location>
        <begin position="124"/>
        <end position="144"/>
    </location>
</feature>
<feature type="compositionally biased region" description="Low complexity" evidence="5">
    <location>
        <begin position="323"/>
        <end position="335"/>
    </location>
</feature>
<dbReference type="InterPro" id="IPR045295">
    <property type="entry name" value="Complex1_LYR_SDHAF1_LYRM8"/>
</dbReference>
<feature type="compositionally biased region" description="Polar residues" evidence="5">
    <location>
        <begin position="204"/>
        <end position="226"/>
    </location>
</feature>
<dbReference type="GO" id="GO:0005759">
    <property type="term" value="C:mitochondrial matrix"/>
    <property type="evidence" value="ECO:0007669"/>
    <property type="project" value="UniProtKB-SubCell"/>
</dbReference>
<comment type="caution">
    <text evidence="7">The sequence shown here is derived from an EMBL/GenBank/DDBJ whole genome shotgun (WGS) entry which is preliminary data.</text>
</comment>
<evidence type="ECO:0000256" key="1">
    <source>
        <dbReference type="ARBA" id="ARBA00004305"/>
    </source>
</evidence>
<sequence>MPAPVRRSGLQQEVINLYRQCFRAARLKPEANRPHFHAFIRMQFKKHSQVKQRDFSTIEYLLRMGKRQLETYSSPIRMTGEVIPHGANRNGFPVRSRYEERKKNMDGGSDASRWAAEFRASGKTRNETKESEIKPFRKDVSDKQKVQSQASVNLKAGMTGAYQELQTARVDLRAKRKLLTPREKELQRLRKVSYHWNKMERAAGSSQTTSRTPRGGSASQAANTAPTWDRPKAEDRTLNLDISALIHAADGNSKVIAFAGTDYGVRRMSETVPQTLKEISAHINRYTLLSDGQASSQTPSQSPSQAPPQGLSHAPPQSPSQAPPQGSSQGPSGPSQSPPQAPPSTLSDTAKAMKLPKAYRMTARQVNDVSHTRKLSRWRERLLRQPANANVRAALQAISSPDNSLTTAMTLRAVDSAHTARSGVRDVLQTFETSNSMLKRRHNHELRTKRSWAKLCAAERRYVERHALKAQLLGASSHSSS</sequence>
<comment type="similarity">
    <text evidence="4">Belongs to the complex I LYR family. SDHAF1 subfamily.</text>
</comment>
<protein>
    <recommendedName>
        <fullName evidence="6">Complex 1 LYR protein domain-containing protein</fullName>
    </recommendedName>
</protein>
<evidence type="ECO:0000313" key="7">
    <source>
        <dbReference type="EMBL" id="KAG0006462.1"/>
    </source>
</evidence>
<dbReference type="PANTHER" id="PTHR13675">
    <property type="entry name" value="LYR MOTIF-CONTAINING PROTEIN 2"/>
    <property type="match status" value="1"/>
</dbReference>
<feature type="region of interest" description="Disordered" evidence="5">
    <location>
        <begin position="120"/>
        <end position="144"/>
    </location>
</feature>
<accession>A0A9P6SUX8</accession>
<evidence type="ECO:0000256" key="2">
    <source>
        <dbReference type="ARBA" id="ARBA00023128"/>
    </source>
</evidence>
<feature type="compositionally biased region" description="Low complexity" evidence="5">
    <location>
        <begin position="293"/>
        <end position="309"/>
    </location>
</feature>
<name>A0A9P6SUX8_9FUNG</name>